<accession>A0A0A1US88</accession>
<protein>
    <submittedName>
        <fullName evidence="3">Acetyl-esterase/deacetylase</fullName>
    </submittedName>
</protein>
<dbReference type="PANTHER" id="PTHR22946">
    <property type="entry name" value="DIENELACTONE HYDROLASE DOMAIN-CONTAINING PROTEIN-RELATED"/>
    <property type="match status" value="1"/>
</dbReference>
<keyword evidence="1" id="KW-0378">Hydrolase</keyword>
<reference evidence="3 4" key="1">
    <citation type="submission" date="2014-02" db="EMBL/GenBank/DDBJ databases">
        <title>The genome sequence of the entomopathogenic fungus Metarhizium robertsii ARSEF 2575.</title>
        <authorList>
            <person name="Giuliano Garisto Donzelli B."/>
            <person name="Roe B.A."/>
            <person name="Macmil S.L."/>
            <person name="Krasnoff S.B."/>
            <person name="Gibson D.M."/>
        </authorList>
    </citation>
    <scope>NUCLEOTIDE SEQUENCE [LARGE SCALE GENOMIC DNA]</scope>
    <source>
        <strain evidence="3 4">ARSEF 2575</strain>
    </source>
</reference>
<evidence type="ECO:0000313" key="4">
    <source>
        <dbReference type="Proteomes" id="UP000030151"/>
    </source>
</evidence>
<dbReference type="Proteomes" id="UP000030151">
    <property type="component" value="Unassembled WGS sequence"/>
</dbReference>
<dbReference type="AlphaFoldDB" id="A0A0A1US88"/>
<name>A0A0A1US88_9HYPO</name>
<dbReference type="Gene3D" id="1.10.10.800">
    <property type="match status" value="1"/>
</dbReference>
<comment type="caution">
    <text evidence="3">The sequence shown here is derived from an EMBL/GenBank/DDBJ whole genome shotgun (WGS) entry which is preliminary data.</text>
</comment>
<dbReference type="EMBL" id="JELW01000021">
    <property type="protein sequence ID" value="EXU99151.1"/>
    <property type="molecule type" value="Genomic_DNA"/>
</dbReference>
<dbReference type="InterPro" id="IPR000383">
    <property type="entry name" value="Xaa-Pro-like_dom"/>
</dbReference>
<sequence>MRQDVSFKTSDNVTLRGWFYRPDNADGQLACLVMAHGFSALKEMNLDTFAEHFISALPICCLVYDNRGFGNSDTGPSQPRQEIIPWQQHSDYSDAITYAQSRHDVDNGKIGIWGSSYSGGHVLWVAAVDRRVKVVLSQVPCVNGWDSFHRLIRPDLVPELNQLFQDDRHGRAQGKAAGVLPVVEQAMHKPSALHTPDSYAYFTGWEKRCSWKNEVTIKSIEAFREYNPSTHIHHISPTPLLMTVAENDVLTPADLALEAYSRALEPKQLHLVPGGHFDCYSGYIFERNSQYQVDFLKKHLCSQPDKREEAAQDA</sequence>
<dbReference type="ESTHER" id="9hypo-a0a0a1us88">
    <property type="family name" value="Xaa-Pro-like_dom"/>
</dbReference>
<dbReference type="Gene3D" id="3.40.50.1820">
    <property type="entry name" value="alpha/beta hydrolase"/>
    <property type="match status" value="1"/>
</dbReference>
<dbReference type="GO" id="GO:0016788">
    <property type="term" value="F:hydrolase activity, acting on ester bonds"/>
    <property type="evidence" value="ECO:0007669"/>
    <property type="project" value="UniProtKB-ARBA"/>
</dbReference>
<proteinExistence type="predicted"/>
<dbReference type="InterPro" id="IPR029058">
    <property type="entry name" value="AB_hydrolase_fold"/>
</dbReference>
<dbReference type="HOGENOM" id="CLU_048587_1_1_1"/>
<evidence type="ECO:0000256" key="1">
    <source>
        <dbReference type="ARBA" id="ARBA00022801"/>
    </source>
</evidence>
<dbReference type="InterPro" id="IPR050261">
    <property type="entry name" value="FrsA_esterase"/>
</dbReference>
<dbReference type="PANTHER" id="PTHR22946:SF9">
    <property type="entry name" value="POLYKETIDE TRANSFERASE AF380"/>
    <property type="match status" value="1"/>
</dbReference>
<evidence type="ECO:0000313" key="3">
    <source>
        <dbReference type="EMBL" id="EXU99151.1"/>
    </source>
</evidence>
<gene>
    <name evidence="3" type="ORF">X797_007873</name>
</gene>
<dbReference type="SUPFAM" id="SSF53474">
    <property type="entry name" value="alpha/beta-Hydrolases"/>
    <property type="match status" value="1"/>
</dbReference>
<evidence type="ECO:0000259" key="2">
    <source>
        <dbReference type="Pfam" id="PF02129"/>
    </source>
</evidence>
<organism evidence="3 4">
    <name type="scientific">Metarhizium robertsii</name>
    <dbReference type="NCBI Taxonomy" id="568076"/>
    <lineage>
        <taxon>Eukaryota</taxon>
        <taxon>Fungi</taxon>
        <taxon>Dikarya</taxon>
        <taxon>Ascomycota</taxon>
        <taxon>Pezizomycotina</taxon>
        <taxon>Sordariomycetes</taxon>
        <taxon>Hypocreomycetidae</taxon>
        <taxon>Hypocreales</taxon>
        <taxon>Clavicipitaceae</taxon>
        <taxon>Metarhizium</taxon>
    </lineage>
</organism>
<dbReference type="Pfam" id="PF02129">
    <property type="entry name" value="Peptidase_S15"/>
    <property type="match status" value="1"/>
</dbReference>
<dbReference type="OrthoDB" id="2498029at2759"/>
<feature type="domain" description="Xaa-Pro dipeptidyl-peptidase-like" evidence="2">
    <location>
        <begin position="16"/>
        <end position="277"/>
    </location>
</feature>
<dbReference type="eggNOG" id="ENOG502QS8D">
    <property type="taxonomic scope" value="Eukaryota"/>
</dbReference>